<dbReference type="HOGENOM" id="CLU_185598_2_2_4"/>
<dbReference type="KEGG" id="gca:Galf_2468"/>
<dbReference type="EMBL" id="CP002159">
    <property type="protein sequence ID" value="ADL56467.1"/>
    <property type="molecule type" value="Genomic_DNA"/>
</dbReference>
<proteinExistence type="predicted"/>
<evidence type="ECO:0000313" key="2">
    <source>
        <dbReference type="EMBL" id="ADL56467.1"/>
    </source>
</evidence>
<gene>
    <name evidence="2" type="ordered locus">Galf_2468</name>
</gene>
<dbReference type="Proteomes" id="UP000001235">
    <property type="component" value="Chromosome"/>
</dbReference>
<evidence type="ECO:0000256" key="1">
    <source>
        <dbReference type="SAM" id="MobiDB-lite"/>
    </source>
</evidence>
<evidence type="ECO:0000313" key="3">
    <source>
        <dbReference type="Proteomes" id="UP000001235"/>
    </source>
</evidence>
<dbReference type="RefSeq" id="WP_013294387.1">
    <property type="nucleotide sequence ID" value="NC_014394.1"/>
</dbReference>
<reference evidence="2 3" key="1">
    <citation type="submission" date="2010-08" db="EMBL/GenBank/DDBJ databases">
        <title>Complete sequence of Gallionella capsiferriformans ES-2.</title>
        <authorList>
            <consortium name="US DOE Joint Genome Institute"/>
            <person name="Lucas S."/>
            <person name="Copeland A."/>
            <person name="Lapidus A."/>
            <person name="Cheng J.-F."/>
            <person name="Bruce D."/>
            <person name="Goodwin L."/>
            <person name="Pitluck S."/>
            <person name="Chertkov O."/>
            <person name="Davenport K.W."/>
            <person name="Detter J.C."/>
            <person name="Han C."/>
            <person name="Tapia R."/>
            <person name="Land M."/>
            <person name="Hauser L."/>
            <person name="Chang Y.-J."/>
            <person name="Jeffries C."/>
            <person name="Kyrpides N."/>
            <person name="Ivanova N."/>
            <person name="Mikhailova N."/>
            <person name="Shelobolina E.S."/>
            <person name="Picardal F."/>
            <person name="Roden E."/>
            <person name="Emerson D."/>
            <person name="Woyke T."/>
        </authorList>
    </citation>
    <scope>NUCLEOTIDE SEQUENCE [LARGE SCALE GENOMIC DNA]</scope>
    <source>
        <strain evidence="2 3">ES-2</strain>
    </source>
</reference>
<protein>
    <submittedName>
        <fullName evidence="2">Uncharacterized protein</fullName>
    </submittedName>
</protein>
<feature type="compositionally biased region" description="Polar residues" evidence="1">
    <location>
        <begin position="36"/>
        <end position="50"/>
    </location>
</feature>
<dbReference type="AlphaFoldDB" id="D9SK55"/>
<name>D9SK55_GALCS</name>
<accession>D9SK55</accession>
<sequence>MAKTNYTFEKRQKELAKQKKQADKLLKKTAAKADQNEQPQPISDDNAVAS</sequence>
<organism evidence="2 3">
    <name type="scientific">Gallionella capsiferriformans (strain ES-2)</name>
    <name type="common">Gallionella ferruginea capsiferriformans (strain ES-2)</name>
    <dbReference type="NCBI Taxonomy" id="395494"/>
    <lineage>
        <taxon>Bacteria</taxon>
        <taxon>Pseudomonadati</taxon>
        <taxon>Pseudomonadota</taxon>
        <taxon>Betaproteobacteria</taxon>
        <taxon>Nitrosomonadales</taxon>
        <taxon>Gallionellaceae</taxon>
        <taxon>Gallionella</taxon>
    </lineage>
</organism>
<feature type="compositionally biased region" description="Basic and acidic residues" evidence="1">
    <location>
        <begin position="8"/>
        <end position="26"/>
    </location>
</feature>
<feature type="region of interest" description="Disordered" evidence="1">
    <location>
        <begin position="1"/>
        <end position="50"/>
    </location>
</feature>
<dbReference type="STRING" id="395494.Galf_2468"/>
<keyword evidence="3" id="KW-1185">Reference proteome</keyword>